<dbReference type="GO" id="GO:0016787">
    <property type="term" value="F:hydrolase activity"/>
    <property type="evidence" value="ECO:0007669"/>
    <property type="project" value="UniProtKB-KW"/>
</dbReference>
<keyword evidence="2" id="KW-0378">Hydrolase</keyword>
<dbReference type="Pfam" id="PF17132">
    <property type="entry name" value="Glyco_hydro_106"/>
    <property type="match status" value="2"/>
</dbReference>
<dbReference type="Proteomes" id="UP000736672">
    <property type="component" value="Unassembled WGS sequence"/>
</dbReference>
<dbReference type="OrthoDB" id="2588159at2759"/>
<dbReference type="Gene3D" id="2.60.120.200">
    <property type="match status" value="1"/>
</dbReference>
<dbReference type="Gene3D" id="2.60.120.260">
    <property type="entry name" value="Galactose-binding domain-like"/>
    <property type="match status" value="1"/>
</dbReference>
<name>A0A9P9G3S0_FUSSL</name>
<dbReference type="PANTHER" id="PTHR43817:SF1">
    <property type="entry name" value="HYDROLASE, FAMILY 43, PUTATIVE (AFU_ORTHOLOGUE AFUA_3G01660)-RELATED"/>
    <property type="match status" value="1"/>
</dbReference>
<dbReference type="NCBIfam" id="NF045579">
    <property type="entry name" value="rhamnoside_JR"/>
    <property type="match status" value="1"/>
</dbReference>
<sequence length="859" mass="94284">MARGGADGRSRSPTDGLDKDLAAMAEAGHGGALIKDVQAGLPEGPVTYGSREWLDLVVHAVEGLEKRGVQAAMHNSPGYSGVGSHALPVNETMKELVWTESRITANSSSDTILPKPFSKLGVYQDLFTLTYLTGQGEGYLVFRDAVQEVRINETAVKTNGTSTIDRTNPLRLESKSAKFDIAFKEPFTAQAIAIYRIPELPLNTFDGARDYPPQWSVFVSNYSVDWTSVPVTVSAPALRQMDAPAVITFNQVKAKYLRLVPSGPTWITGIDVSSSPRLPNWAVKSHGAPGTPDVSTWAEHPFQLKATGDRMMTLDPNRFIFHSYVHQPVNSAFPGMTFGPFGTHFDRMNTWAKQQVGWNKHLSRVSYVLQNTDAYVDVACFISEEPSQATVPYNSPYNVPLSYQADIFSRANLLDLKAKDGRASLWRLAGNGNVFTNMTAAEALKAVDLAPNLEFTSPRNDAALYYTHRTDESIVVVMRRKASGSLDSVSKDGHQLWAATPFESFVATPYQNISSSFAVTLWAKPEVAQFGTSNYIFYPTSSYGNGHASMSLTLGTNGIQIGEATTSSPKTVIGLTETANNFTVSGWTHFAIVYENDTPSLYVNGEMISKGSKSTNIVHPGLGQPDAPARMTKRFDGDLAGLEVHAESLDSAEIKAFCLPQWKLGVELPELKSLKDHEDFDIAHFSGTATYKTKFQLPKDHSAKTSRGTKTRVLLNLGRVENIASVKVNGKDQGLVWLPPYEVDITSAVRSSHTNTLEVEVTNCWPNRLIGDEKLPEENEYNSTRQNFAIEEWPDWFAKGLEGRGYNNGDEFGNDGTRKPGDRVTFTSWKHYDESSPLFESGLLGPATVTVAELVDVKV</sequence>
<comment type="caution">
    <text evidence="3">The sequence shown here is derived from an EMBL/GenBank/DDBJ whole genome shotgun (WGS) entry which is preliminary data.</text>
</comment>
<dbReference type="InterPro" id="IPR013320">
    <property type="entry name" value="ConA-like_dom_sf"/>
</dbReference>
<dbReference type="Pfam" id="PF13385">
    <property type="entry name" value="Laminin_G_3"/>
    <property type="match status" value="1"/>
</dbReference>
<reference evidence="3" key="1">
    <citation type="journal article" date="2021" name="Nat. Commun.">
        <title>Genetic determinants of endophytism in the Arabidopsis root mycobiome.</title>
        <authorList>
            <person name="Mesny F."/>
            <person name="Miyauchi S."/>
            <person name="Thiergart T."/>
            <person name="Pickel B."/>
            <person name="Atanasova L."/>
            <person name="Karlsson M."/>
            <person name="Huettel B."/>
            <person name="Barry K.W."/>
            <person name="Haridas S."/>
            <person name="Chen C."/>
            <person name="Bauer D."/>
            <person name="Andreopoulos W."/>
            <person name="Pangilinan J."/>
            <person name="LaButti K."/>
            <person name="Riley R."/>
            <person name="Lipzen A."/>
            <person name="Clum A."/>
            <person name="Drula E."/>
            <person name="Henrissat B."/>
            <person name="Kohler A."/>
            <person name="Grigoriev I.V."/>
            <person name="Martin F.M."/>
            <person name="Hacquard S."/>
        </authorList>
    </citation>
    <scope>NUCLEOTIDE SEQUENCE</scope>
    <source>
        <strain evidence="3">FSSC 5 MPI-SDFR-AT-0091</strain>
    </source>
</reference>
<protein>
    <submittedName>
        <fullName evidence="3">Uncharacterized protein</fullName>
    </submittedName>
</protein>
<dbReference type="InterPro" id="IPR008979">
    <property type="entry name" value="Galactose-bd-like_sf"/>
</dbReference>
<dbReference type="EMBL" id="JAGTJS010000032">
    <property type="protein sequence ID" value="KAH7231575.1"/>
    <property type="molecule type" value="Genomic_DNA"/>
</dbReference>
<dbReference type="SUPFAM" id="SSF49899">
    <property type="entry name" value="Concanavalin A-like lectins/glucanases"/>
    <property type="match status" value="1"/>
</dbReference>
<evidence type="ECO:0000256" key="2">
    <source>
        <dbReference type="ARBA" id="ARBA00022801"/>
    </source>
</evidence>
<accession>A0A9P9G3S0</accession>
<evidence type="ECO:0000313" key="3">
    <source>
        <dbReference type="EMBL" id="KAH7231575.1"/>
    </source>
</evidence>
<dbReference type="AlphaFoldDB" id="A0A9P9G3S0"/>
<evidence type="ECO:0000313" key="4">
    <source>
        <dbReference type="Proteomes" id="UP000736672"/>
    </source>
</evidence>
<gene>
    <name evidence="3" type="ORF">B0J15DRAFT_539464</name>
</gene>
<dbReference type="PANTHER" id="PTHR43817">
    <property type="entry name" value="GLYCOSYL HYDROLASE"/>
    <property type="match status" value="1"/>
</dbReference>
<keyword evidence="1" id="KW-0732">Signal</keyword>
<dbReference type="SUPFAM" id="SSF49785">
    <property type="entry name" value="Galactose-binding domain-like"/>
    <property type="match status" value="1"/>
</dbReference>
<keyword evidence="4" id="KW-1185">Reference proteome</keyword>
<proteinExistence type="predicted"/>
<evidence type="ECO:0000256" key="1">
    <source>
        <dbReference type="ARBA" id="ARBA00022729"/>
    </source>
</evidence>
<organism evidence="3 4">
    <name type="scientific">Fusarium solani</name>
    <name type="common">Filamentous fungus</name>
    <dbReference type="NCBI Taxonomy" id="169388"/>
    <lineage>
        <taxon>Eukaryota</taxon>
        <taxon>Fungi</taxon>
        <taxon>Dikarya</taxon>
        <taxon>Ascomycota</taxon>
        <taxon>Pezizomycotina</taxon>
        <taxon>Sordariomycetes</taxon>
        <taxon>Hypocreomycetidae</taxon>
        <taxon>Hypocreales</taxon>
        <taxon>Nectriaceae</taxon>
        <taxon>Fusarium</taxon>
        <taxon>Fusarium solani species complex</taxon>
    </lineage>
</organism>